<organism evidence="10 11">
    <name type="scientific">Oryzias javanicus</name>
    <name type="common">Javanese ricefish</name>
    <name type="synonym">Aplocheilus javanicus</name>
    <dbReference type="NCBI Taxonomy" id="123683"/>
    <lineage>
        <taxon>Eukaryota</taxon>
        <taxon>Metazoa</taxon>
        <taxon>Chordata</taxon>
        <taxon>Craniata</taxon>
        <taxon>Vertebrata</taxon>
        <taxon>Euteleostomi</taxon>
        <taxon>Actinopterygii</taxon>
        <taxon>Neopterygii</taxon>
        <taxon>Teleostei</taxon>
        <taxon>Neoteleostei</taxon>
        <taxon>Acanthomorphata</taxon>
        <taxon>Ovalentaria</taxon>
        <taxon>Atherinomorphae</taxon>
        <taxon>Beloniformes</taxon>
        <taxon>Adrianichthyidae</taxon>
        <taxon>Oryziinae</taxon>
        <taxon>Oryzias</taxon>
    </lineage>
</organism>
<dbReference type="GO" id="GO:0007157">
    <property type="term" value="P:heterophilic cell-cell adhesion via plasma membrane cell adhesion molecules"/>
    <property type="evidence" value="ECO:0007669"/>
    <property type="project" value="TreeGrafter"/>
</dbReference>
<dbReference type="Gene3D" id="2.60.40.10">
    <property type="entry name" value="Immunoglobulins"/>
    <property type="match status" value="1"/>
</dbReference>
<evidence type="ECO:0000256" key="6">
    <source>
        <dbReference type="ARBA" id="ARBA00023180"/>
    </source>
</evidence>
<dbReference type="PANTHER" id="PTHR23277:SF108">
    <property type="entry name" value="FASCICLIN-3"/>
    <property type="match status" value="1"/>
</dbReference>
<dbReference type="OrthoDB" id="9948163at2759"/>
<evidence type="ECO:0000313" key="10">
    <source>
        <dbReference type="EMBL" id="RVE62833.1"/>
    </source>
</evidence>
<keyword evidence="7" id="KW-0812">Transmembrane</keyword>
<protein>
    <recommendedName>
        <fullName evidence="9">Ig-like domain-containing protein</fullName>
    </recommendedName>
</protein>
<keyword evidence="5" id="KW-1015">Disulfide bond</keyword>
<evidence type="ECO:0000256" key="7">
    <source>
        <dbReference type="SAM" id="Phobius"/>
    </source>
</evidence>
<dbReference type="InterPro" id="IPR051427">
    <property type="entry name" value="Nectin/Nectin-like"/>
</dbReference>
<feature type="chain" id="PRO_5019541920" description="Ig-like domain-containing protein" evidence="8">
    <location>
        <begin position="26"/>
        <end position="242"/>
    </location>
</feature>
<feature type="transmembrane region" description="Helical" evidence="7">
    <location>
        <begin position="147"/>
        <end position="171"/>
    </location>
</feature>
<evidence type="ECO:0000256" key="2">
    <source>
        <dbReference type="ARBA" id="ARBA00022729"/>
    </source>
</evidence>
<evidence type="ECO:0000256" key="8">
    <source>
        <dbReference type="SAM" id="SignalP"/>
    </source>
</evidence>
<dbReference type="InterPro" id="IPR013106">
    <property type="entry name" value="Ig_V-set"/>
</dbReference>
<keyword evidence="3" id="KW-0677">Repeat</keyword>
<dbReference type="AlphaFoldDB" id="A0A437CJW2"/>
<dbReference type="GO" id="GO:0007156">
    <property type="term" value="P:homophilic cell adhesion via plasma membrane adhesion molecules"/>
    <property type="evidence" value="ECO:0007669"/>
    <property type="project" value="TreeGrafter"/>
</dbReference>
<dbReference type="GO" id="GO:0005912">
    <property type="term" value="C:adherens junction"/>
    <property type="evidence" value="ECO:0007669"/>
    <property type="project" value="TreeGrafter"/>
</dbReference>
<dbReference type="Proteomes" id="UP000283210">
    <property type="component" value="Chromosome 16"/>
</dbReference>
<dbReference type="EMBL" id="CM012452">
    <property type="protein sequence ID" value="RVE62833.1"/>
    <property type="molecule type" value="Genomic_DNA"/>
</dbReference>
<feature type="domain" description="Ig-like" evidence="9">
    <location>
        <begin position="21"/>
        <end position="118"/>
    </location>
</feature>
<keyword evidence="4 7" id="KW-0472">Membrane</keyword>
<proteinExistence type="predicted"/>
<dbReference type="InterPro" id="IPR036179">
    <property type="entry name" value="Ig-like_dom_sf"/>
</dbReference>
<reference evidence="10 11" key="2">
    <citation type="submission" date="2019-01" db="EMBL/GenBank/DDBJ databases">
        <title>A chromosome length genome reference of the Java medaka (oryzias javanicus).</title>
        <authorList>
            <person name="Herpin A."/>
            <person name="Takehana Y."/>
            <person name="Naruse K."/>
            <person name="Ansai S."/>
            <person name="Kawaguchi M."/>
        </authorList>
    </citation>
    <scope>NUCLEOTIDE SEQUENCE [LARGE SCALE GENOMIC DNA]</scope>
    <source>
        <strain evidence="10">RS831</strain>
        <tissue evidence="10">Whole body</tissue>
    </source>
</reference>
<evidence type="ECO:0000256" key="4">
    <source>
        <dbReference type="ARBA" id="ARBA00023136"/>
    </source>
</evidence>
<evidence type="ECO:0000256" key="1">
    <source>
        <dbReference type="ARBA" id="ARBA00004370"/>
    </source>
</evidence>
<gene>
    <name evidence="10" type="ORF">OJAV_G00161760</name>
</gene>
<dbReference type="GO" id="GO:0016020">
    <property type="term" value="C:membrane"/>
    <property type="evidence" value="ECO:0007669"/>
    <property type="project" value="UniProtKB-SubCell"/>
</dbReference>
<dbReference type="InterPro" id="IPR007110">
    <property type="entry name" value="Ig-like_dom"/>
</dbReference>
<comment type="subcellular location">
    <subcellularLocation>
        <location evidence="1">Membrane</location>
    </subcellularLocation>
</comment>
<keyword evidence="6" id="KW-0325">Glycoprotein</keyword>
<evidence type="ECO:0000259" key="9">
    <source>
        <dbReference type="PROSITE" id="PS50835"/>
    </source>
</evidence>
<dbReference type="SMART" id="SM00409">
    <property type="entry name" value="IG"/>
    <property type="match status" value="1"/>
</dbReference>
<keyword evidence="7" id="KW-1133">Transmembrane helix</keyword>
<reference evidence="10 11" key="1">
    <citation type="submission" date="2018-11" db="EMBL/GenBank/DDBJ databases">
        <authorList>
            <person name="Lopez-Roques C."/>
            <person name="Donnadieu C."/>
            <person name="Bouchez O."/>
            <person name="Klopp C."/>
            <person name="Cabau C."/>
            <person name="Zahm M."/>
        </authorList>
    </citation>
    <scope>NUCLEOTIDE SEQUENCE [LARGE SCALE GENOMIC DNA]</scope>
    <source>
        <strain evidence="10">RS831</strain>
        <tissue evidence="10">Whole body</tissue>
    </source>
</reference>
<dbReference type="InterPro" id="IPR013783">
    <property type="entry name" value="Ig-like_fold"/>
</dbReference>
<dbReference type="PANTHER" id="PTHR23277">
    <property type="entry name" value="NECTIN-RELATED"/>
    <property type="match status" value="1"/>
</dbReference>
<evidence type="ECO:0000256" key="5">
    <source>
        <dbReference type="ARBA" id="ARBA00023157"/>
    </source>
</evidence>
<dbReference type="SMART" id="SM00406">
    <property type="entry name" value="IGv"/>
    <property type="match status" value="1"/>
</dbReference>
<dbReference type="Pfam" id="PF07686">
    <property type="entry name" value="V-set"/>
    <property type="match status" value="1"/>
</dbReference>
<dbReference type="PROSITE" id="PS50835">
    <property type="entry name" value="IG_LIKE"/>
    <property type="match status" value="1"/>
</dbReference>
<evidence type="ECO:0000256" key="3">
    <source>
        <dbReference type="ARBA" id="ARBA00022737"/>
    </source>
</evidence>
<dbReference type="SUPFAM" id="SSF48726">
    <property type="entry name" value="Immunoglobulin"/>
    <property type="match status" value="1"/>
</dbReference>
<dbReference type="InterPro" id="IPR003599">
    <property type="entry name" value="Ig_sub"/>
</dbReference>
<keyword evidence="11" id="KW-1185">Reference proteome</keyword>
<name>A0A437CJW2_ORYJA</name>
<evidence type="ECO:0000313" key="11">
    <source>
        <dbReference type="Proteomes" id="UP000283210"/>
    </source>
</evidence>
<feature type="signal peptide" evidence="8">
    <location>
        <begin position="1"/>
        <end position="25"/>
    </location>
</feature>
<accession>A0A437CJW2</accession>
<sequence>MKSCEGFSHLLPWLILLTLLPVLRVQNTEVLSQVTGYVDHNVTLPCSLFQGTEYSNVTQSQWEFQSPDGNKTLIMVSSKQYGESVHQSHLKGRVDMEDQSLLIKNVELSDAGSYVCTVAIFPLGSFQKNTYLHVIFQAEHEPMSAGIVSAIVSVSMLLLLMVLSGAAYCFFSRRHNNLEVHVDLFRSTTAPARAQDVVYSDVKFKGVQFAAASFDDKPRVSTQADDVTYSEVTVLRPTSFHV</sequence>
<keyword evidence="2 8" id="KW-0732">Signal</keyword>